<evidence type="ECO:0000256" key="8">
    <source>
        <dbReference type="ARBA" id="ARBA00023015"/>
    </source>
</evidence>
<evidence type="ECO:0000256" key="12">
    <source>
        <dbReference type="PROSITE-ProRule" id="PRU00236"/>
    </source>
</evidence>
<evidence type="ECO:0000259" key="14">
    <source>
        <dbReference type="PROSITE" id="PS50305"/>
    </source>
</evidence>
<dbReference type="GO" id="GO:0046872">
    <property type="term" value="F:metal ion binding"/>
    <property type="evidence" value="ECO:0007669"/>
    <property type="project" value="UniProtKB-KW"/>
</dbReference>
<dbReference type="InterPro" id="IPR026590">
    <property type="entry name" value="Ssirtuin_cat_dom"/>
</dbReference>
<evidence type="ECO:0000313" key="15">
    <source>
        <dbReference type="EMBL" id="ORY47170.1"/>
    </source>
</evidence>
<sequence length="452" mass="51819">MKYGYYSARSLISLFDVELPPATDTYKDSELIPLLRIIMARFNRRRQKLKTINTIDDVIKLLKKSNNIIVLTGAGVSVSCGIPDFRSENGVYSRLDEFNLEEPQQMFDLEYFKICPQTFYSFAHELYPSNYEPSPSHKFIKLLEDKGKLLRNYTQNIDTLEQKAGITRMVQCHGSFATASCIRCGYKVPGNYIEEAIFKKEVPICPVCPKDLDDAILKPNIIFFGEKLPDEFGKYFQKDREKCDLLIVMGSSLKVSPVADIIGKIPHHIPQILINLESLTHVPPFDVQLLGYSDNIIKELCRRCDWELGDVKINKDEELKYTIAKPSIYLFEGARYNEKKSSKISLINALFAGIDSDSESDDFPNNNNNENKENENYTNQNQNNENSSNSFVIEINDNIPRHIENIDDIQEDEKVNKSDSENNNSYNNNYSNSTNNSNKDNNIQKNNDDNDD</sequence>
<dbReference type="PANTHER" id="PTHR11085:SF9">
    <property type="entry name" value="NAD-DEPENDENT PROTEIN DEACETYLASE SIRTUIN-1"/>
    <property type="match status" value="1"/>
</dbReference>
<organism evidence="15 16">
    <name type="scientific">Neocallimastix californiae</name>
    <dbReference type="NCBI Taxonomy" id="1754190"/>
    <lineage>
        <taxon>Eukaryota</taxon>
        <taxon>Fungi</taxon>
        <taxon>Fungi incertae sedis</taxon>
        <taxon>Chytridiomycota</taxon>
        <taxon>Chytridiomycota incertae sedis</taxon>
        <taxon>Neocallimastigomycetes</taxon>
        <taxon>Neocallimastigales</taxon>
        <taxon>Neocallimastigaceae</taxon>
        <taxon>Neocallimastix</taxon>
    </lineage>
</organism>
<name>A0A1Y2CJE8_9FUNG</name>
<dbReference type="EMBL" id="MCOG01000105">
    <property type="protein sequence ID" value="ORY47170.1"/>
    <property type="molecule type" value="Genomic_DNA"/>
</dbReference>
<feature type="region of interest" description="Disordered" evidence="13">
    <location>
        <begin position="357"/>
        <end position="388"/>
    </location>
</feature>
<dbReference type="SUPFAM" id="SSF52467">
    <property type="entry name" value="DHS-like NAD/FAD-binding domain"/>
    <property type="match status" value="1"/>
</dbReference>
<keyword evidence="6 12" id="KW-0479">Metal-binding</keyword>
<proteinExistence type="inferred from homology"/>
<evidence type="ECO:0000256" key="10">
    <source>
        <dbReference type="ARBA" id="ARBA00023163"/>
    </source>
</evidence>
<comment type="subcellular location">
    <subcellularLocation>
        <location evidence="2">Nucleus</location>
    </subcellularLocation>
</comment>
<feature type="domain" description="Deacetylase sirtuin-type" evidence="14">
    <location>
        <begin position="48"/>
        <end position="307"/>
    </location>
</feature>
<keyword evidence="16" id="KW-1185">Reference proteome</keyword>
<comment type="similarity">
    <text evidence="3">Belongs to the sirtuin family. Class I subfamily.</text>
</comment>
<keyword evidence="10" id="KW-0804">Transcription</keyword>
<evidence type="ECO:0000256" key="7">
    <source>
        <dbReference type="ARBA" id="ARBA00022833"/>
    </source>
</evidence>
<evidence type="ECO:0000256" key="11">
    <source>
        <dbReference type="ARBA" id="ARBA00023242"/>
    </source>
</evidence>
<evidence type="ECO:0000256" key="3">
    <source>
        <dbReference type="ARBA" id="ARBA00006924"/>
    </source>
</evidence>
<dbReference type="InterPro" id="IPR029035">
    <property type="entry name" value="DHS-like_NAD/FAD-binding_dom"/>
</dbReference>
<evidence type="ECO:0000256" key="2">
    <source>
        <dbReference type="ARBA" id="ARBA00004123"/>
    </source>
</evidence>
<dbReference type="STRING" id="1754190.A0A1Y2CJE8"/>
<dbReference type="PANTHER" id="PTHR11085">
    <property type="entry name" value="NAD-DEPENDENT PROTEIN DEACYLASE SIRTUIN-5, MITOCHONDRIAL-RELATED"/>
    <property type="match status" value="1"/>
</dbReference>
<keyword evidence="11" id="KW-0539">Nucleus</keyword>
<protein>
    <submittedName>
        <fullName evidence="15">SIR2-domain-containing protein</fullName>
    </submittedName>
</protein>
<gene>
    <name evidence="15" type="ORF">LY90DRAFT_415414</name>
</gene>
<dbReference type="Pfam" id="PF02146">
    <property type="entry name" value="SIR2"/>
    <property type="match status" value="1"/>
</dbReference>
<keyword evidence="8" id="KW-0805">Transcription regulation</keyword>
<evidence type="ECO:0000256" key="6">
    <source>
        <dbReference type="ARBA" id="ARBA00022723"/>
    </source>
</evidence>
<feature type="region of interest" description="Disordered" evidence="13">
    <location>
        <begin position="413"/>
        <end position="452"/>
    </location>
</feature>
<comment type="cofactor">
    <cofactor evidence="1">
        <name>Zn(2+)</name>
        <dbReference type="ChEBI" id="CHEBI:29105"/>
    </cofactor>
</comment>
<comment type="caution">
    <text evidence="15">The sequence shown here is derived from an EMBL/GenBank/DDBJ whole genome shotgun (WGS) entry which is preliminary data.</text>
</comment>
<dbReference type="InterPro" id="IPR003000">
    <property type="entry name" value="Sirtuin"/>
</dbReference>
<keyword evidence="5" id="KW-0808">Transferase</keyword>
<evidence type="ECO:0000256" key="1">
    <source>
        <dbReference type="ARBA" id="ARBA00001947"/>
    </source>
</evidence>
<dbReference type="InterPro" id="IPR007654">
    <property type="entry name" value="NAD-dep_histone_deAcase_SIR2_N"/>
</dbReference>
<feature type="binding site" evidence="12">
    <location>
        <position position="184"/>
    </location>
    <ligand>
        <name>Zn(2+)</name>
        <dbReference type="ChEBI" id="CHEBI:29105"/>
    </ligand>
</feature>
<evidence type="ECO:0000256" key="4">
    <source>
        <dbReference type="ARBA" id="ARBA00022491"/>
    </source>
</evidence>
<dbReference type="Proteomes" id="UP000193920">
    <property type="component" value="Unassembled WGS sequence"/>
</dbReference>
<dbReference type="InterPro" id="IPR050134">
    <property type="entry name" value="NAD-dep_sirtuin_deacylases"/>
</dbReference>
<accession>A0A1Y2CJE8</accession>
<keyword evidence="4" id="KW-0678">Repressor</keyword>
<keyword evidence="9" id="KW-0520">NAD</keyword>
<dbReference type="GO" id="GO:0070403">
    <property type="term" value="F:NAD+ binding"/>
    <property type="evidence" value="ECO:0007669"/>
    <property type="project" value="InterPro"/>
</dbReference>
<dbReference type="Pfam" id="PF04574">
    <property type="entry name" value="DUF592"/>
    <property type="match status" value="1"/>
</dbReference>
<dbReference type="Gene3D" id="3.30.1600.10">
    <property type="entry name" value="SIR2/SIRT2 'Small Domain"/>
    <property type="match status" value="1"/>
</dbReference>
<dbReference type="OrthoDB" id="420264at2759"/>
<keyword evidence="7 12" id="KW-0862">Zinc</keyword>
<evidence type="ECO:0000256" key="9">
    <source>
        <dbReference type="ARBA" id="ARBA00023027"/>
    </source>
</evidence>
<evidence type="ECO:0000256" key="5">
    <source>
        <dbReference type="ARBA" id="ARBA00022679"/>
    </source>
</evidence>
<dbReference type="GO" id="GO:0046970">
    <property type="term" value="F:histone H4K16 deacetylase activity, NAD-dependent"/>
    <property type="evidence" value="ECO:0007669"/>
    <property type="project" value="TreeGrafter"/>
</dbReference>
<dbReference type="Gene3D" id="3.40.50.1220">
    <property type="entry name" value="TPP-binding domain"/>
    <property type="match status" value="1"/>
</dbReference>
<feature type="binding site" evidence="12">
    <location>
        <position position="208"/>
    </location>
    <ligand>
        <name>Zn(2+)</name>
        <dbReference type="ChEBI" id="CHEBI:29105"/>
    </ligand>
</feature>
<dbReference type="GO" id="GO:0005634">
    <property type="term" value="C:nucleus"/>
    <property type="evidence" value="ECO:0007669"/>
    <property type="project" value="UniProtKB-SubCell"/>
</dbReference>
<evidence type="ECO:0000256" key="13">
    <source>
        <dbReference type="SAM" id="MobiDB-lite"/>
    </source>
</evidence>
<feature type="compositionally biased region" description="Low complexity" evidence="13">
    <location>
        <begin position="376"/>
        <end position="388"/>
    </location>
</feature>
<feature type="active site" description="Proton acceptor" evidence="12">
    <location>
        <position position="173"/>
    </location>
</feature>
<evidence type="ECO:0000313" key="16">
    <source>
        <dbReference type="Proteomes" id="UP000193920"/>
    </source>
</evidence>
<reference evidence="15 16" key="1">
    <citation type="submission" date="2016-08" db="EMBL/GenBank/DDBJ databases">
        <title>A Parts List for Fungal Cellulosomes Revealed by Comparative Genomics.</title>
        <authorList>
            <consortium name="DOE Joint Genome Institute"/>
            <person name="Haitjema C.H."/>
            <person name="Gilmore S.P."/>
            <person name="Henske J.K."/>
            <person name="Solomon K.V."/>
            <person name="De Groot R."/>
            <person name="Kuo A."/>
            <person name="Mondo S.J."/>
            <person name="Salamov A.A."/>
            <person name="Labutti K."/>
            <person name="Zhao Z."/>
            <person name="Chiniquy J."/>
            <person name="Barry K."/>
            <person name="Brewer H.M."/>
            <person name="Purvine S.O."/>
            <person name="Wright A.T."/>
            <person name="Boxma B."/>
            <person name="Van Alen T."/>
            <person name="Hackstein J.H."/>
            <person name="Baker S.E."/>
            <person name="Grigoriev I.V."/>
            <person name="O'Malley M.A."/>
        </authorList>
    </citation>
    <scope>NUCLEOTIDE SEQUENCE [LARGE SCALE GENOMIC DNA]</scope>
    <source>
        <strain evidence="15 16">G1</strain>
    </source>
</reference>
<dbReference type="InterPro" id="IPR026591">
    <property type="entry name" value="Sirtuin_cat_small_dom_sf"/>
</dbReference>
<feature type="binding site" evidence="12">
    <location>
        <position position="205"/>
    </location>
    <ligand>
        <name>Zn(2+)</name>
        <dbReference type="ChEBI" id="CHEBI:29105"/>
    </ligand>
</feature>
<dbReference type="AlphaFoldDB" id="A0A1Y2CJE8"/>
<dbReference type="PROSITE" id="PS50305">
    <property type="entry name" value="SIRTUIN"/>
    <property type="match status" value="1"/>
</dbReference>
<feature type="compositionally biased region" description="Low complexity" evidence="13">
    <location>
        <begin position="421"/>
        <end position="445"/>
    </location>
</feature>
<feature type="binding site" evidence="12">
    <location>
        <position position="181"/>
    </location>
    <ligand>
        <name>Zn(2+)</name>
        <dbReference type="ChEBI" id="CHEBI:29105"/>
    </ligand>
</feature>